<dbReference type="InterPro" id="IPR004260">
    <property type="entry name" value="Pyr-dimer_DNA_glycosylase"/>
</dbReference>
<evidence type="ECO:0000313" key="2">
    <source>
        <dbReference type="EMBL" id="PIR06647.1"/>
    </source>
</evidence>
<comment type="caution">
    <text evidence="2">The sequence shown here is derived from an EMBL/GenBank/DDBJ whole genome shotgun (WGS) entry which is preliminary data.</text>
</comment>
<keyword evidence="2" id="KW-0378">Hydrolase</keyword>
<evidence type="ECO:0000313" key="3">
    <source>
        <dbReference type="Proteomes" id="UP000230564"/>
    </source>
</evidence>
<dbReference type="AlphaFoldDB" id="A0A2H0NCN3"/>
<dbReference type="GO" id="GO:0004519">
    <property type="term" value="F:endonuclease activity"/>
    <property type="evidence" value="ECO:0007669"/>
    <property type="project" value="UniProtKB-KW"/>
</dbReference>
<dbReference type="InterPro" id="IPR024796">
    <property type="entry name" value="T4_endonuc_V"/>
</dbReference>
<dbReference type="PIRSF" id="PIRSF001000">
    <property type="entry name" value="PDG_ENDV"/>
    <property type="match status" value="1"/>
</dbReference>
<gene>
    <name evidence="2" type="ORF">COV55_02735</name>
</gene>
<proteinExistence type="predicted"/>
<dbReference type="Proteomes" id="UP000230564">
    <property type="component" value="Unassembled WGS sequence"/>
</dbReference>
<evidence type="ECO:0000256" key="1">
    <source>
        <dbReference type="PIRSR" id="PIRSR001000-1"/>
    </source>
</evidence>
<accession>A0A2H0NCN3</accession>
<dbReference type="Gene3D" id="1.10.440.10">
    <property type="entry name" value="T4 endonuclease V"/>
    <property type="match status" value="1"/>
</dbReference>
<protein>
    <submittedName>
        <fullName evidence="2">Endonuclease</fullName>
    </submittedName>
</protein>
<name>A0A2H0NCN3_9BACT</name>
<dbReference type="SUPFAM" id="SSF47077">
    <property type="entry name" value="T4 endonuclease V"/>
    <property type="match status" value="1"/>
</dbReference>
<organism evidence="2 3">
    <name type="scientific">Candidatus Komeilibacteria bacterium CG11_big_fil_rev_8_21_14_0_20_36_20</name>
    <dbReference type="NCBI Taxonomy" id="1974477"/>
    <lineage>
        <taxon>Bacteria</taxon>
        <taxon>Candidatus Komeiliibacteriota</taxon>
    </lineage>
</organism>
<feature type="active site" description="Proton acceptor" evidence="1">
    <location>
        <position position="23"/>
    </location>
</feature>
<sequence length="135" mass="15968">MTRINCIPPNELHDKHLLAEYRELPRVFTLAYNAYLRGYKQTVHSYTMGAGHVKFFYDKLGYLAIRHIQLCNEMQKRGMTTNLANCHKEHRNKCIDDAIFATYWNNWTPSELDKHINRERINIRLAEMGARNADK</sequence>
<reference evidence="2 3" key="1">
    <citation type="submission" date="2017-09" db="EMBL/GenBank/DDBJ databases">
        <title>Depth-based differentiation of microbial function through sediment-hosted aquifers and enrichment of novel symbionts in the deep terrestrial subsurface.</title>
        <authorList>
            <person name="Probst A.J."/>
            <person name="Ladd B."/>
            <person name="Jarett J.K."/>
            <person name="Geller-Mcgrath D.E."/>
            <person name="Sieber C.M."/>
            <person name="Emerson J.B."/>
            <person name="Anantharaman K."/>
            <person name="Thomas B.C."/>
            <person name="Malmstrom R."/>
            <person name="Stieglmeier M."/>
            <person name="Klingl A."/>
            <person name="Woyke T."/>
            <person name="Ryan C.M."/>
            <person name="Banfield J.F."/>
        </authorList>
    </citation>
    <scope>NUCLEOTIDE SEQUENCE [LARGE SCALE GENOMIC DNA]</scope>
    <source>
        <strain evidence="2">CG11_big_fil_rev_8_21_14_0_20_36_20</strain>
    </source>
</reference>
<dbReference type="EMBL" id="PCWQ01000011">
    <property type="protein sequence ID" value="PIR06647.1"/>
    <property type="molecule type" value="Genomic_DNA"/>
</dbReference>
<dbReference type="Pfam" id="PF03013">
    <property type="entry name" value="Pyr_excise"/>
    <property type="match status" value="1"/>
</dbReference>
<keyword evidence="2" id="KW-0540">Nuclease</keyword>
<keyword evidence="2" id="KW-0255">Endonuclease</keyword>